<dbReference type="OrthoDB" id="3237344at2"/>
<dbReference type="Proteomes" id="UP000280501">
    <property type="component" value="Unassembled WGS sequence"/>
</dbReference>
<protein>
    <submittedName>
        <fullName evidence="2">Uncharacterized protein DUF948</fullName>
    </submittedName>
</protein>
<accession>A0A3N4Z756</accession>
<feature type="region of interest" description="Disordered" evidence="1">
    <location>
        <begin position="124"/>
        <end position="144"/>
    </location>
</feature>
<comment type="caution">
    <text evidence="2">The sequence shown here is derived from an EMBL/GenBank/DDBJ whole genome shotgun (WGS) entry which is preliminary data.</text>
</comment>
<gene>
    <name evidence="2" type="ORF">EDD34_2290</name>
</gene>
<dbReference type="Pfam" id="PF06103">
    <property type="entry name" value="DUF948"/>
    <property type="match status" value="1"/>
</dbReference>
<keyword evidence="3" id="KW-1185">Reference proteome</keyword>
<sequence length="144" mass="14577">MTFSLGDVAGLLAAIAFLLLVGFLAYPLIKLGRVLEEARAGLREVTEHSVPILDETATAVASANTQLEKVDVVTTGAASVSENVSALTGLYAATLGGPLVKVAAFSYGVRQAFAKATGRYDGERGADGASGSGKHAAAPEGGVR</sequence>
<proteinExistence type="predicted"/>
<reference evidence="2 3" key="1">
    <citation type="submission" date="2018-11" db="EMBL/GenBank/DDBJ databases">
        <title>Sequencing the genomes of 1000 actinobacteria strains.</title>
        <authorList>
            <person name="Klenk H.-P."/>
        </authorList>
    </citation>
    <scope>NUCLEOTIDE SEQUENCE [LARGE SCALE GENOMIC DNA]</scope>
    <source>
        <strain evidence="2 3">DSM 15700</strain>
    </source>
</reference>
<evidence type="ECO:0000256" key="1">
    <source>
        <dbReference type="SAM" id="MobiDB-lite"/>
    </source>
</evidence>
<dbReference type="AlphaFoldDB" id="A0A3N4Z756"/>
<name>A0A3N4Z756_9MICO</name>
<evidence type="ECO:0000313" key="2">
    <source>
        <dbReference type="EMBL" id="RPF21658.1"/>
    </source>
</evidence>
<dbReference type="InterPro" id="IPR009293">
    <property type="entry name" value="UPF0478"/>
</dbReference>
<dbReference type="RefSeq" id="WP_123814677.1">
    <property type="nucleotide sequence ID" value="NZ_RKQZ01000001.1"/>
</dbReference>
<organism evidence="2 3">
    <name type="scientific">Myceligenerans xiligouense</name>
    <dbReference type="NCBI Taxonomy" id="253184"/>
    <lineage>
        <taxon>Bacteria</taxon>
        <taxon>Bacillati</taxon>
        <taxon>Actinomycetota</taxon>
        <taxon>Actinomycetes</taxon>
        <taxon>Micrococcales</taxon>
        <taxon>Promicromonosporaceae</taxon>
        <taxon>Myceligenerans</taxon>
    </lineage>
</organism>
<dbReference type="EMBL" id="RKQZ01000001">
    <property type="protein sequence ID" value="RPF21658.1"/>
    <property type="molecule type" value="Genomic_DNA"/>
</dbReference>
<evidence type="ECO:0000313" key="3">
    <source>
        <dbReference type="Proteomes" id="UP000280501"/>
    </source>
</evidence>